<dbReference type="CDD" id="cd00085">
    <property type="entry name" value="HNHc"/>
    <property type="match status" value="1"/>
</dbReference>
<evidence type="ECO:0000313" key="2">
    <source>
        <dbReference type="EMBL" id="OGM90320.1"/>
    </source>
</evidence>
<feature type="domain" description="HNH" evidence="1">
    <location>
        <begin position="385"/>
        <end position="426"/>
    </location>
</feature>
<accession>A0A1F8DNX7</accession>
<sequence>MNLLQIYKKKNEDKGWFLDHSTLAKGMAGKMFEYTNTNFRTQSSFTNAFLEFLKIENKPRELWPKQKDHKQEVHKQYVMNMIQSKLFKKNKNDLYSRTAKGHLYGDFVKIKDFTENDQWFANYLFLLNGYYLNRKNYIIHRVKEDLLGYLLSVEGITERSLIEDAGALLDADSLDTTLKNKFFYIHSFYNDPDFLTSYLRSTEMERLELASYIAKNLRNKDFQCCISTKYQPSGNFNRSMLIDETRVFLMTLSFIQSKSASLDNTYNIFATAFIENIGDLSEKQMLAYLYANKDIFEPIFVEILESEDVEVSVSEDAFAEIIKIEEIDKTDRPEEYIDETSEGGRLKIKSIHNIRKKQARMLSGYTCALEKINNCKPIYFTAKKKGKNYLELHHLIPREFRNDFSYSIEVLANYITLCPRCHRQIHLAIDRERKHLINSLYAERKDRLTVVKLELDLNTLYDYYRIES</sequence>
<reference evidence="2 3" key="1">
    <citation type="journal article" date="2016" name="Nat. Commun.">
        <title>Thousands of microbial genomes shed light on interconnected biogeochemical processes in an aquifer system.</title>
        <authorList>
            <person name="Anantharaman K."/>
            <person name="Brown C.T."/>
            <person name="Hug L.A."/>
            <person name="Sharon I."/>
            <person name="Castelle C.J."/>
            <person name="Probst A.J."/>
            <person name="Thomas B.C."/>
            <person name="Singh A."/>
            <person name="Wilkins M.J."/>
            <person name="Karaoz U."/>
            <person name="Brodie E.L."/>
            <person name="Williams K.H."/>
            <person name="Hubbard S.S."/>
            <person name="Banfield J.F."/>
        </authorList>
    </citation>
    <scope>NUCLEOTIDE SEQUENCE [LARGE SCALE GENOMIC DNA]</scope>
</reference>
<dbReference type="GO" id="GO:0003676">
    <property type="term" value="F:nucleic acid binding"/>
    <property type="evidence" value="ECO:0007669"/>
    <property type="project" value="InterPro"/>
</dbReference>
<proteinExistence type="predicted"/>
<dbReference type="Proteomes" id="UP000177029">
    <property type="component" value="Unassembled WGS sequence"/>
</dbReference>
<dbReference type="GO" id="GO:0004519">
    <property type="term" value="F:endonuclease activity"/>
    <property type="evidence" value="ECO:0007669"/>
    <property type="project" value="InterPro"/>
</dbReference>
<dbReference type="AlphaFoldDB" id="A0A1F8DNX7"/>
<dbReference type="InterPro" id="IPR002711">
    <property type="entry name" value="HNH"/>
</dbReference>
<dbReference type="Pfam" id="PF01844">
    <property type="entry name" value="HNH"/>
    <property type="match status" value="1"/>
</dbReference>
<name>A0A1F8DNX7_9BACT</name>
<dbReference type="EMBL" id="MGIP01000026">
    <property type="protein sequence ID" value="OGM90320.1"/>
    <property type="molecule type" value="Genomic_DNA"/>
</dbReference>
<evidence type="ECO:0000259" key="1">
    <source>
        <dbReference type="Pfam" id="PF01844"/>
    </source>
</evidence>
<dbReference type="InterPro" id="IPR003615">
    <property type="entry name" value="HNH_nuc"/>
</dbReference>
<evidence type="ECO:0000313" key="3">
    <source>
        <dbReference type="Proteomes" id="UP000177029"/>
    </source>
</evidence>
<gene>
    <name evidence="2" type="ORF">A2755_03975</name>
</gene>
<organism evidence="2 3">
    <name type="scientific">Candidatus Wolfebacteria bacterium RIFCSPHIGHO2_01_FULL_48_22</name>
    <dbReference type="NCBI Taxonomy" id="1802555"/>
    <lineage>
        <taxon>Bacteria</taxon>
        <taxon>Candidatus Wolfeibacteriota</taxon>
    </lineage>
</organism>
<protein>
    <recommendedName>
        <fullName evidence="1">HNH domain-containing protein</fullName>
    </recommendedName>
</protein>
<dbReference type="STRING" id="1802555.A2755_03975"/>
<dbReference type="GO" id="GO:0008270">
    <property type="term" value="F:zinc ion binding"/>
    <property type="evidence" value="ECO:0007669"/>
    <property type="project" value="InterPro"/>
</dbReference>
<comment type="caution">
    <text evidence="2">The sequence shown here is derived from an EMBL/GenBank/DDBJ whole genome shotgun (WGS) entry which is preliminary data.</text>
</comment>